<dbReference type="AlphaFoldDB" id="A0A0G4HZ25"/>
<feature type="signal peptide" evidence="1">
    <location>
        <begin position="1"/>
        <end position="20"/>
    </location>
</feature>
<proteinExistence type="predicted"/>
<protein>
    <recommendedName>
        <fullName evidence="3">Secreted protein</fullName>
    </recommendedName>
</protein>
<evidence type="ECO:0000313" key="2">
    <source>
        <dbReference type="EMBL" id="CEM49823.1"/>
    </source>
</evidence>
<dbReference type="VEuPathDB" id="CryptoDB:Cvel_1566"/>
<name>A0A0G4HZ25_9ALVE</name>
<gene>
    <name evidence="2" type="ORF">Cvel_1566</name>
</gene>
<evidence type="ECO:0008006" key="3">
    <source>
        <dbReference type="Google" id="ProtNLM"/>
    </source>
</evidence>
<evidence type="ECO:0000256" key="1">
    <source>
        <dbReference type="SAM" id="SignalP"/>
    </source>
</evidence>
<reference evidence="2" key="1">
    <citation type="submission" date="2014-11" db="EMBL/GenBank/DDBJ databases">
        <authorList>
            <person name="Otto D Thomas"/>
            <person name="Naeem Raeece"/>
        </authorList>
    </citation>
    <scope>NUCLEOTIDE SEQUENCE</scope>
</reference>
<keyword evidence="1" id="KW-0732">Signal</keyword>
<dbReference type="EMBL" id="CDMZ01004459">
    <property type="protein sequence ID" value="CEM49823.1"/>
    <property type="molecule type" value="Genomic_DNA"/>
</dbReference>
<organism evidence="2">
    <name type="scientific">Chromera velia CCMP2878</name>
    <dbReference type="NCBI Taxonomy" id="1169474"/>
    <lineage>
        <taxon>Eukaryota</taxon>
        <taxon>Sar</taxon>
        <taxon>Alveolata</taxon>
        <taxon>Colpodellida</taxon>
        <taxon>Chromeraceae</taxon>
        <taxon>Chromera</taxon>
    </lineage>
</organism>
<feature type="chain" id="PRO_5005191957" description="Secreted protein" evidence="1">
    <location>
        <begin position="21"/>
        <end position="157"/>
    </location>
</feature>
<sequence>MRSLLFITLTALLFAATGNGKRFRQKKQHANFFKQMFTSVPKTKTLGETCEITEGMFTDSDNCKEGVCSRRRGDGEILRCRSKKGGSCIDPKRTGETETVVCGKVSHGGVKVLYGNNDLCTTGYGCTGGKLTAEVCLTDEMKLAPSAEQLVCADQDW</sequence>
<accession>A0A0G4HZ25</accession>